<evidence type="ECO:0000313" key="2">
    <source>
        <dbReference type="Proteomes" id="UP000474630"/>
    </source>
</evidence>
<sequence>MKEEVSESSIRLKAMIEKAIADHTITHDDYDKIIHIATEDGHIDKHEKALLGQLQQMIEDRLVKFVS</sequence>
<dbReference type="RefSeq" id="WP_163345134.1">
    <property type="nucleotide sequence ID" value="NZ_CP048409.1"/>
</dbReference>
<protein>
    <submittedName>
        <fullName evidence="1">Uncharacterized protein</fullName>
    </submittedName>
</protein>
<keyword evidence="2" id="KW-1185">Reference proteome</keyword>
<dbReference type="Proteomes" id="UP000474630">
    <property type="component" value="Chromosome"/>
</dbReference>
<dbReference type="EMBL" id="CP048409">
    <property type="protein sequence ID" value="QIA07207.1"/>
    <property type="molecule type" value="Genomic_DNA"/>
</dbReference>
<name>A0A6C0RAV1_9BACT</name>
<dbReference type="KEGG" id="drc:G0Q07_05475"/>
<proteinExistence type="predicted"/>
<evidence type="ECO:0000313" key="1">
    <source>
        <dbReference type="EMBL" id="QIA07207.1"/>
    </source>
</evidence>
<dbReference type="AlphaFoldDB" id="A0A6C0RAV1"/>
<gene>
    <name evidence="1" type="ORF">G0Q07_05475</name>
</gene>
<organism evidence="1 2">
    <name type="scientific">Draconibacterium halophilum</name>
    <dbReference type="NCBI Taxonomy" id="2706887"/>
    <lineage>
        <taxon>Bacteria</taxon>
        <taxon>Pseudomonadati</taxon>
        <taxon>Bacteroidota</taxon>
        <taxon>Bacteroidia</taxon>
        <taxon>Marinilabiliales</taxon>
        <taxon>Prolixibacteraceae</taxon>
        <taxon>Draconibacterium</taxon>
    </lineage>
</organism>
<accession>A0A6C0RAV1</accession>
<reference evidence="1 2" key="1">
    <citation type="submission" date="2020-02" db="EMBL/GenBank/DDBJ databases">
        <title>Genome sequencing for Draconibacterium sp. strain M1.</title>
        <authorList>
            <person name="Park S.-J."/>
        </authorList>
    </citation>
    <scope>NUCLEOTIDE SEQUENCE [LARGE SCALE GENOMIC DNA]</scope>
    <source>
        <strain evidence="1 2">M1</strain>
    </source>
</reference>